<proteinExistence type="predicted"/>
<dbReference type="Gene3D" id="3.90.550.10">
    <property type="entry name" value="Spore Coat Polysaccharide Biosynthesis Protein SpsA, Chain A"/>
    <property type="match status" value="1"/>
</dbReference>
<dbReference type="RefSeq" id="WP_103079965.1">
    <property type="nucleotide sequence ID" value="NZ_CP021850.1"/>
</dbReference>
<keyword evidence="3" id="KW-0808">Transferase</keyword>
<dbReference type="InterPro" id="IPR029044">
    <property type="entry name" value="Nucleotide-diphossugar_trans"/>
</dbReference>
<reference evidence="3 4" key="1">
    <citation type="submission" date="2017-06" db="EMBL/GenBank/DDBJ databases">
        <title>Investigating the central metabolism of Clostridium thermosuccinogenes.</title>
        <authorList>
            <person name="Koendjbiharie J.G."/>
            <person name="van Kranenburg R."/>
        </authorList>
    </citation>
    <scope>NUCLEOTIDE SEQUENCE [LARGE SCALE GENOMIC DNA]</scope>
    <source>
        <strain evidence="3 4">DSM 5806</strain>
    </source>
</reference>
<keyword evidence="1" id="KW-0472">Membrane</keyword>
<gene>
    <name evidence="3" type="ORF">CDQ84_01590</name>
</gene>
<dbReference type="Pfam" id="PF00535">
    <property type="entry name" value="Glycos_transf_2"/>
    <property type="match status" value="1"/>
</dbReference>
<dbReference type="OrthoDB" id="9810303at2"/>
<feature type="transmembrane region" description="Helical" evidence="1">
    <location>
        <begin position="272"/>
        <end position="290"/>
    </location>
</feature>
<protein>
    <submittedName>
        <fullName evidence="3">Glycosyltransferase</fullName>
    </submittedName>
</protein>
<keyword evidence="1" id="KW-1133">Transmembrane helix</keyword>
<feature type="domain" description="Glycosyltransferase 2-like" evidence="2">
    <location>
        <begin position="6"/>
        <end position="124"/>
    </location>
</feature>
<keyword evidence="4" id="KW-1185">Reference proteome</keyword>
<dbReference type="Proteomes" id="UP000236151">
    <property type="component" value="Unassembled WGS sequence"/>
</dbReference>
<evidence type="ECO:0000313" key="4">
    <source>
        <dbReference type="Proteomes" id="UP000236151"/>
    </source>
</evidence>
<dbReference type="KEGG" id="cthd:CDO33_04140"/>
<dbReference type="AlphaFoldDB" id="A0A2K2FRH5"/>
<sequence>MKPTLTVFTPTYNRAYILGRCYESMKRQTCKDFVWLIIDDGSTDNTKELVDGWISEGKVPILYHYQENQGMHGAHNTAYELIDTELNICVDSDDYLADDAVEKIVTFWKRYGSDKVSGIIALDARTDGSIIGSRLPERVRMATLFSIYNVYGVKGDKKLIYRSELTKKYPYPVFPGEKYVNLAYKYAMLDKEYELLIMNEVVCYVEYMDDGSTKNMLKQYLKNPKGFAFWRKEAMKLPYGSMFYKFRQAVHYVSSSFISKNPAFIKESPCKLLTILAIPWGMLLYAYILWKVDGMKKSC</sequence>
<evidence type="ECO:0000313" key="3">
    <source>
        <dbReference type="EMBL" id="PNU01385.1"/>
    </source>
</evidence>
<dbReference type="InterPro" id="IPR001173">
    <property type="entry name" value="Glyco_trans_2-like"/>
</dbReference>
<keyword evidence="1" id="KW-0812">Transmembrane</keyword>
<evidence type="ECO:0000256" key="1">
    <source>
        <dbReference type="SAM" id="Phobius"/>
    </source>
</evidence>
<dbReference type="SUPFAM" id="SSF53448">
    <property type="entry name" value="Nucleotide-diphospho-sugar transferases"/>
    <property type="match status" value="1"/>
</dbReference>
<dbReference type="CDD" id="cd00761">
    <property type="entry name" value="Glyco_tranf_GTA_type"/>
    <property type="match status" value="1"/>
</dbReference>
<dbReference type="PANTHER" id="PTHR22916">
    <property type="entry name" value="GLYCOSYLTRANSFERASE"/>
    <property type="match status" value="1"/>
</dbReference>
<evidence type="ECO:0000259" key="2">
    <source>
        <dbReference type="Pfam" id="PF00535"/>
    </source>
</evidence>
<name>A0A2K2FRH5_9CLOT</name>
<dbReference type="EMBL" id="NIOJ01000002">
    <property type="protein sequence ID" value="PNU01385.1"/>
    <property type="molecule type" value="Genomic_DNA"/>
</dbReference>
<dbReference type="GO" id="GO:0016740">
    <property type="term" value="F:transferase activity"/>
    <property type="evidence" value="ECO:0007669"/>
    <property type="project" value="UniProtKB-KW"/>
</dbReference>
<accession>A0A2K2FRH5</accession>
<comment type="caution">
    <text evidence="3">The sequence shown here is derived from an EMBL/GenBank/DDBJ whole genome shotgun (WGS) entry which is preliminary data.</text>
</comment>
<organism evidence="3 4">
    <name type="scientific">Clostridium thermosuccinogenes</name>
    <dbReference type="NCBI Taxonomy" id="84032"/>
    <lineage>
        <taxon>Bacteria</taxon>
        <taxon>Bacillati</taxon>
        <taxon>Bacillota</taxon>
        <taxon>Clostridia</taxon>
        <taxon>Eubacteriales</taxon>
        <taxon>Clostridiaceae</taxon>
        <taxon>Clostridium</taxon>
    </lineage>
</organism>